<feature type="domain" description="J" evidence="8">
    <location>
        <begin position="1"/>
        <end position="67"/>
    </location>
</feature>
<dbReference type="PROSITE" id="PS50076">
    <property type="entry name" value="DNAJ_2"/>
    <property type="match status" value="1"/>
</dbReference>
<dbReference type="InterPro" id="IPR036420">
    <property type="entry name" value="BRCT_dom_sf"/>
</dbReference>
<evidence type="ECO:0000256" key="4">
    <source>
        <dbReference type="ARBA" id="ARBA00022833"/>
    </source>
</evidence>
<dbReference type="InterPro" id="IPR001510">
    <property type="entry name" value="Znf_PARP"/>
</dbReference>
<feature type="compositionally biased region" description="Basic residues" evidence="6">
    <location>
        <begin position="413"/>
        <end position="426"/>
    </location>
</feature>
<dbReference type="Gene3D" id="3.30.1740.10">
    <property type="entry name" value="Zinc finger, PARP-type"/>
    <property type="match status" value="1"/>
</dbReference>
<evidence type="ECO:0000313" key="10">
    <source>
        <dbReference type="EMBL" id="KAG8461211.1"/>
    </source>
</evidence>
<dbReference type="SMART" id="SM01336">
    <property type="entry name" value="zf-PARP"/>
    <property type="match status" value="1"/>
</dbReference>
<name>A0A8J6C7Q5_DIALT</name>
<dbReference type="InterPro" id="IPR036869">
    <property type="entry name" value="J_dom_sf"/>
</dbReference>
<feature type="domain" description="PARP-type" evidence="7">
    <location>
        <begin position="107"/>
        <end position="212"/>
    </location>
</feature>
<keyword evidence="2" id="KW-0479">Metal-binding</keyword>
<dbReference type="AlphaFoldDB" id="A0A8J6C7Q5"/>
<dbReference type="Proteomes" id="UP000751190">
    <property type="component" value="Unassembled WGS sequence"/>
</dbReference>
<dbReference type="SUPFAM" id="SSF57716">
    <property type="entry name" value="Glucocorticoid receptor-like (DNA-binding domain)"/>
    <property type="match status" value="1"/>
</dbReference>
<evidence type="ECO:0000313" key="11">
    <source>
        <dbReference type="Proteomes" id="UP000751190"/>
    </source>
</evidence>
<dbReference type="Gene3D" id="1.10.287.110">
    <property type="entry name" value="DnaJ domain"/>
    <property type="match status" value="1"/>
</dbReference>
<comment type="subcellular location">
    <subcellularLocation>
        <location evidence="1">Nucleus</location>
    </subcellularLocation>
</comment>
<evidence type="ECO:0008006" key="12">
    <source>
        <dbReference type="Google" id="ProtNLM"/>
    </source>
</evidence>
<comment type="caution">
    <text evidence="10">The sequence shown here is derived from an EMBL/GenBank/DDBJ whole genome shotgun (WGS) entry which is preliminary data.</text>
</comment>
<dbReference type="SUPFAM" id="SSF52113">
    <property type="entry name" value="BRCT domain"/>
    <property type="match status" value="1"/>
</dbReference>
<evidence type="ECO:0000259" key="9">
    <source>
        <dbReference type="PROSITE" id="PS50172"/>
    </source>
</evidence>
<dbReference type="OMA" id="LECWRVP"/>
<feature type="compositionally biased region" description="Basic and acidic residues" evidence="6">
    <location>
        <begin position="245"/>
        <end position="258"/>
    </location>
</feature>
<dbReference type="OrthoDB" id="446168at2759"/>
<dbReference type="Gene3D" id="3.40.50.10190">
    <property type="entry name" value="BRCT domain"/>
    <property type="match status" value="1"/>
</dbReference>
<feature type="region of interest" description="Disordered" evidence="6">
    <location>
        <begin position="223"/>
        <end position="277"/>
    </location>
</feature>
<protein>
    <recommendedName>
        <fullName evidence="12">J domain-containing protein</fullName>
    </recommendedName>
</protein>
<gene>
    <name evidence="10" type="ORF">KFE25_002400</name>
</gene>
<dbReference type="InterPro" id="IPR001357">
    <property type="entry name" value="BRCT_dom"/>
</dbReference>
<dbReference type="GO" id="GO:0005634">
    <property type="term" value="C:nucleus"/>
    <property type="evidence" value="ECO:0007669"/>
    <property type="project" value="UniProtKB-SubCell"/>
</dbReference>
<evidence type="ECO:0000256" key="6">
    <source>
        <dbReference type="SAM" id="MobiDB-lite"/>
    </source>
</evidence>
<evidence type="ECO:0000259" key="8">
    <source>
        <dbReference type="PROSITE" id="PS50076"/>
    </source>
</evidence>
<proteinExistence type="predicted"/>
<keyword evidence="3" id="KW-0863">Zinc-finger</keyword>
<evidence type="ECO:0000259" key="7">
    <source>
        <dbReference type="PROSITE" id="PS50064"/>
    </source>
</evidence>
<keyword evidence="4" id="KW-0862">Zinc</keyword>
<dbReference type="PROSITE" id="PS50172">
    <property type="entry name" value="BRCT"/>
    <property type="match status" value="1"/>
</dbReference>
<evidence type="ECO:0000256" key="2">
    <source>
        <dbReference type="ARBA" id="ARBA00022723"/>
    </source>
</evidence>
<evidence type="ECO:0000256" key="5">
    <source>
        <dbReference type="ARBA" id="ARBA00023242"/>
    </source>
</evidence>
<feature type="region of interest" description="Disordered" evidence="6">
    <location>
        <begin position="387"/>
        <end position="481"/>
    </location>
</feature>
<sequence>MLQLSPDDISGFALVDDEFRAIKKAFFQRALDTHPDKGGDAAEFRKVSYAFNVMRELFEAHEIESFARDADRPVKPAHDEDAEAGEPGPTFSWEFYATVEKSTIPPYRVEIARTGRSACNQQGSRRKCSEGRQFIKQGEPRIGWMQETTGDYGRWCHLECWRVPSKVYLGLPDPETASEDEVEAALMGMDEIAMCGFAELPPDKRRLVTRHAMNKENWAKLTRSLPQVSRREREASEPDDVGEALETKKDPDSAVARRREQKSRYAPPVPGQAGCRPDALKGLKVVLTGTFPEVGGGMGLTLGKERTKAIVEAFGGRVMSSASSRTDMLVVGHDPGFGSVLKARTHGTPMLSLPELSKLLAGHMSLDDAAKRRMRIEHFSTGFRGQNLAKKASPEDLAIAKGDAPPRQIAGGGRKRAITKGSRTARPKADGTRGSRRAQGTDRDGTAAAEEEGSNGGSAAKRRARARSGGRGADAKASSAA</sequence>
<dbReference type="InterPro" id="IPR001623">
    <property type="entry name" value="DnaJ_domain"/>
</dbReference>
<feature type="compositionally biased region" description="Basic and acidic residues" evidence="6">
    <location>
        <begin position="427"/>
        <end position="445"/>
    </location>
</feature>
<feature type="domain" description="BRCT" evidence="9">
    <location>
        <begin position="275"/>
        <end position="342"/>
    </location>
</feature>
<reference evidence="10" key="1">
    <citation type="submission" date="2021-05" db="EMBL/GenBank/DDBJ databases">
        <title>The genome of the haptophyte Pavlova lutheri (Diacronema luteri, Pavlovales) - a model for lipid biosynthesis in eukaryotic algae.</title>
        <authorList>
            <person name="Hulatt C.J."/>
            <person name="Posewitz M.C."/>
        </authorList>
    </citation>
    <scope>NUCLEOTIDE SEQUENCE</scope>
    <source>
        <strain evidence="10">NIVA-4/92</strain>
    </source>
</reference>
<dbReference type="SUPFAM" id="SSF46565">
    <property type="entry name" value="Chaperone J-domain"/>
    <property type="match status" value="1"/>
</dbReference>
<evidence type="ECO:0000256" key="1">
    <source>
        <dbReference type="ARBA" id="ARBA00004123"/>
    </source>
</evidence>
<dbReference type="InterPro" id="IPR036957">
    <property type="entry name" value="Znf_PARP_sf"/>
</dbReference>
<dbReference type="PROSITE" id="PS50064">
    <property type="entry name" value="ZF_PARP_2"/>
    <property type="match status" value="1"/>
</dbReference>
<keyword evidence="5" id="KW-0539">Nucleus</keyword>
<accession>A0A8J6C7Q5</accession>
<organism evidence="10 11">
    <name type="scientific">Diacronema lutheri</name>
    <name type="common">Unicellular marine alga</name>
    <name type="synonym">Monochrysis lutheri</name>
    <dbReference type="NCBI Taxonomy" id="2081491"/>
    <lineage>
        <taxon>Eukaryota</taxon>
        <taxon>Haptista</taxon>
        <taxon>Haptophyta</taxon>
        <taxon>Pavlovophyceae</taxon>
        <taxon>Pavlovales</taxon>
        <taxon>Pavlovaceae</taxon>
        <taxon>Diacronema</taxon>
    </lineage>
</organism>
<dbReference type="EMBL" id="JAGTXO010000027">
    <property type="protein sequence ID" value="KAG8461211.1"/>
    <property type="molecule type" value="Genomic_DNA"/>
</dbReference>
<keyword evidence="11" id="KW-1185">Reference proteome</keyword>
<dbReference type="GO" id="GO:0008270">
    <property type="term" value="F:zinc ion binding"/>
    <property type="evidence" value="ECO:0007669"/>
    <property type="project" value="UniProtKB-KW"/>
</dbReference>
<dbReference type="GO" id="GO:0003677">
    <property type="term" value="F:DNA binding"/>
    <property type="evidence" value="ECO:0007669"/>
    <property type="project" value="InterPro"/>
</dbReference>
<dbReference type="CDD" id="cd06257">
    <property type="entry name" value="DnaJ"/>
    <property type="match status" value="1"/>
</dbReference>
<evidence type="ECO:0000256" key="3">
    <source>
        <dbReference type="ARBA" id="ARBA00022771"/>
    </source>
</evidence>